<dbReference type="EMBL" id="GBXM01001926">
    <property type="protein sequence ID" value="JAI06652.1"/>
    <property type="molecule type" value="Transcribed_RNA"/>
</dbReference>
<proteinExistence type="predicted"/>
<reference evidence="1" key="1">
    <citation type="submission" date="2014-11" db="EMBL/GenBank/DDBJ databases">
        <authorList>
            <person name="Amaro Gonzalez C."/>
        </authorList>
    </citation>
    <scope>NUCLEOTIDE SEQUENCE</scope>
</reference>
<reference evidence="1" key="2">
    <citation type="journal article" date="2015" name="Fish Shellfish Immunol.">
        <title>Early steps in the European eel (Anguilla anguilla)-Vibrio vulnificus interaction in the gills: Role of the RtxA13 toxin.</title>
        <authorList>
            <person name="Callol A."/>
            <person name="Pajuelo D."/>
            <person name="Ebbesson L."/>
            <person name="Teles M."/>
            <person name="MacKenzie S."/>
            <person name="Amaro C."/>
        </authorList>
    </citation>
    <scope>NUCLEOTIDE SEQUENCE</scope>
</reference>
<evidence type="ECO:0000313" key="1">
    <source>
        <dbReference type="EMBL" id="JAI06652.1"/>
    </source>
</evidence>
<accession>A0A0E9XW59</accession>
<protein>
    <submittedName>
        <fullName evidence="1">Uncharacterized protein</fullName>
    </submittedName>
</protein>
<sequence>MWPNTWAT</sequence>
<name>A0A0E9XW59_ANGAN</name>
<organism evidence="1">
    <name type="scientific">Anguilla anguilla</name>
    <name type="common">European freshwater eel</name>
    <name type="synonym">Muraena anguilla</name>
    <dbReference type="NCBI Taxonomy" id="7936"/>
    <lineage>
        <taxon>Eukaryota</taxon>
        <taxon>Metazoa</taxon>
        <taxon>Chordata</taxon>
        <taxon>Craniata</taxon>
        <taxon>Vertebrata</taxon>
        <taxon>Euteleostomi</taxon>
        <taxon>Actinopterygii</taxon>
        <taxon>Neopterygii</taxon>
        <taxon>Teleostei</taxon>
        <taxon>Anguilliformes</taxon>
        <taxon>Anguillidae</taxon>
        <taxon>Anguilla</taxon>
    </lineage>
</organism>